<dbReference type="RefSeq" id="WP_210353335.1">
    <property type="nucleotide sequence ID" value="NZ_JAEQMU010000001.1"/>
</dbReference>
<dbReference type="Pfam" id="PF07980">
    <property type="entry name" value="SusD_RagB"/>
    <property type="match status" value="1"/>
</dbReference>
<evidence type="ECO:0000256" key="2">
    <source>
        <dbReference type="ARBA" id="ARBA00006275"/>
    </source>
</evidence>
<dbReference type="InterPro" id="IPR033985">
    <property type="entry name" value="SusD-like_N"/>
</dbReference>
<accession>A0ABW5L342</accession>
<sequence>MKTIYFALIVGMLSLNSCNSYLDIKPKGFTIPEKTGDYQLLMNSTSLISSTPGYPTYLTDDINAGTINDPVTAARFDSFSFLKKQLYSFAPGATLEDGQMDSFWESAYGRIFTYNVVVNNVLSSTEGSEREKMRLCAEAKVGRAFEYLNLVNVYSAYYNPNTASSDLGVPMVLAEDVNASYERVSVDAVYKQIKKDISEALPHLSQTTSNRYQAILSVSHAFLARVNLYQGNYKDALSEAKNALALNSNLMDYSLYTTKDKTTWGRVCLKTDPLVPMLDFQNNPEVIWAKKGTSSDGEFNAEFYASPDFVSTYSTDLPVGAIDKRFDLFFCKDRASFGPNELKFPGKVLFAPYVAFNMGFGTAEMFLIAAECEARLGNASEAINYLNTLRASRIENYQPLGSKDAVEALKITLDERRREFPFMASTRFFDLKRLAVTGDLIKTIQHPLDGKMMEIKSNDRRMILPVPPKVLSMNPGIPQYER</sequence>
<evidence type="ECO:0000256" key="4">
    <source>
        <dbReference type="ARBA" id="ARBA00023136"/>
    </source>
</evidence>
<evidence type="ECO:0000259" key="8">
    <source>
        <dbReference type="Pfam" id="PF14322"/>
    </source>
</evidence>
<dbReference type="Gene3D" id="1.25.40.390">
    <property type="match status" value="1"/>
</dbReference>
<dbReference type="SUPFAM" id="SSF48452">
    <property type="entry name" value="TPR-like"/>
    <property type="match status" value="1"/>
</dbReference>
<evidence type="ECO:0000256" key="3">
    <source>
        <dbReference type="ARBA" id="ARBA00022729"/>
    </source>
</evidence>
<keyword evidence="5" id="KW-0998">Cell outer membrane</keyword>
<dbReference type="Proteomes" id="UP001597440">
    <property type="component" value="Unassembled WGS sequence"/>
</dbReference>
<keyword evidence="4" id="KW-0472">Membrane</keyword>
<name>A0ABW5L342_9SPHI</name>
<proteinExistence type="inferred from homology"/>
<evidence type="ECO:0000256" key="6">
    <source>
        <dbReference type="SAM" id="SignalP"/>
    </source>
</evidence>
<feature type="domain" description="SusD-like N-terminal" evidence="8">
    <location>
        <begin position="93"/>
        <end position="228"/>
    </location>
</feature>
<keyword evidence="3 6" id="KW-0732">Signal</keyword>
<evidence type="ECO:0000256" key="1">
    <source>
        <dbReference type="ARBA" id="ARBA00004442"/>
    </source>
</evidence>
<feature type="chain" id="PRO_5046991500" evidence="6">
    <location>
        <begin position="23"/>
        <end position="482"/>
    </location>
</feature>
<reference evidence="10" key="1">
    <citation type="journal article" date="2019" name="Int. J. Syst. Evol. Microbiol.">
        <title>The Global Catalogue of Microorganisms (GCM) 10K type strain sequencing project: providing services to taxonomists for standard genome sequencing and annotation.</title>
        <authorList>
            <consortium name="The Broad Institute Genomics Platform"/>
            <consortium name="The Broad Institute Genome Sequencing Center for Infectious Disease"/>
            <person name="Wu L."/>
            <person name="Ma J."/>
        </authorList>
    </citation>
    <scope>NUCLEOTIDE SEQUENCE [LARGE SCALE GENOMIC DNA]</scope>
    <source>
        <strain evidence="10">KCTC 52298</strain>
    </source>
</reference>
<evidence type="ECO:0000259" key="7">
    <source>
        <dbReference type="Pfam" id="PF07980"/>
    </source>
</evidence>
<evidence type="ECO:0000313" key="9">
    <source>
        <dbReference type="EMBL" id="MFD2554955.1"/>
    </source>
</evidence>
<feature type="signal peptide" evidence="6">
    <location>
        <begin position="1"/>
        <end position="22"/>
    </location>
</feature>
<protein>
    <submittedName>
        <fullName evidence="9">RagB/SusD family nutrient uptake outer membrane protein</fullName>
    </submittedName>
</protein>
<dbReference type="Pfam" id="PF14322">
    <property type="entry name" value="SusD-like_3"/>
    <property type="match status" value="1"/>
</dbReference>
<organism evidence="9 10">
    <name type="scientific">Sphingobacterium tabacisoli</name>
    <dbReference type="NCBI Taxonomy" id="2044855"/>
    <lineage>
        <taxon>Bacteria</taxon>
        <taxon>Pseudomonadati</taxon>
        <taxon>Bacteroidota</taxon>
        <taxon>Sphingobacteriia</taxon>
        <taxon>Sphingobacteriales</taxon>
        <taxon>Sphingobacteriaceae</taxon>
        <taxon>Sphingobacterium</taxon>
    </lineage>
</organism>
<feature type="domain" description="RagB/SusD" evidence="7">
    <location>
        <begin position="362"/>
        <end position="479"/>
    </location>
</feature>
<gene>
    <name evidence="9" type="ORF">ACFSQW_11180</name>
</gene>
<comment type="caution">
    <text evidence="9">The sequence shown here is derived from an EMBL/GenBank/DDBJ whole genome shotgun (WGS) entry which is preliminary data.</text>
</comment>
<evidence type="ECO:0000256" key="5">
    <source>
        <dbReference type="ARBA" id="ARBA00023237"/>
    </source>
</evidence>
<comment type="subcellular location">
    <subcellularLocation>
        <location evidence="1">Cell outer membrane</location>
    </subcellularLocation>
</comment>
<dbReference type="InterPro" id="IPR011990">
    <property type="entry name" value="TPR-like_helical_dom_sf"/>
</dbReference>
<comment type="similarity">
    <text evidence="2">Belongs to the SusD family.</text>
</comment>
<dbReference type="EMBL" id="JBHULD010000014">
    <property type="protein sequence ID" value="MFD2554955.1"/>
    <property type="molecule type" value="Genomic_DNA"/>
</dbReference>
<evidence type="ECO:0000313" key="10">
    <source>
        <dbReference type="Proteomes" id="UP001597440"/>
    </source>
</evidence>
<keyword evidence="10" id="KW-1185">Reference proteome</keyword>
<dbReference type="InterPro" id="IPR012944">
    <property type="entry name" value="SusD_RagB_dom"/>
</dbReference>